<evidence type="ECO:0000313" key="5">
    <source>
        <dbReference type="Proteomes" id="UP001341281"/>
    </source>
</evidence>
<dbReference type="Gene3D" id="1.25.40.10">
    <property type="entry name" value="Tetratricopeptide repeat domain"/>
    <property type="match status" value="1"/>
</dbReference>
<feature type="repeat" description="ANK" evidence="1">
    <location>
        <begin position="471"/>
        <end position="504"/>
    </location>
</feature>
<keyword evidence="5" id="KW-1185">Reference proteome</keyword>
<dbReference type="AlphaFoldDB" id="A0AAQ3WD22"/>
<feature type="region of interest" description="Disordered" evidence="3">
    <location>
        <begin position="1"/>
        <end position="110"/>
    </location>
</feature>
<dbReference type="Pfam" id="PF12796">
    <property type="entry name" value="Ank_2"/>
    <property type="match status" value="2"/>
</dbReference>
<keyword evidence="2" id="KW-0802">TPR repeat</keyword>
<sequence>MPQRRPALATRPTLRRPAPIRRPSLSDLRRPSPGSTLFGDLRVQSGDLRRPPSGSQRPASPQTWLHALRRHASPTRPPVPPRRLTLRRPTARPSPGLGPRSGSTLSGDLHVQPGHLCRTSPGAPLFGGPRILARTRLFGERRSPSPTQLYGGRLSRKQTRPGARLFLDLQRRRAPLSVAPLRSTPKAVVASSQPADKPQRPAHATPFVVEALSVLYEGVKWLSNICLFSSKRKGVKGQCNQSCKELRFATTREVCHGLLVRILRGSAIYYDSGNLLDVSAWVPYYFTHSIASENGLLKAALDGDLGRIKGIIRKLGMENGGRLAVKSFHKDGFGLLHCAACQGHLEVCKYLVEELGCDPNMEAACEGLFKGGTPFMASAQSDDISTVKYLLDHGADLMKADIKGCTVLHHAVSAGSCKVTEFLLSKGIPVDIDCGHGTPLYHAATNEQDKTLKILLDHHANAGADVNGKGSILTPLLFATQNGGYTDFVRLLLKAGANPNISDDLGRLPIELAAIRECKEEIEMLLPLTSPIPNIQNWSVDGVISYAKSKNEKPLDKGQVDRRKGIIKSQANLAFKRKDYGVALKCYTLAINIEPDAMLYSNRSLCKLRMGDGEGALSDAYLCRMMRPDWAKACYREAAAHMILKEYKQAYDALRNAQKLDPGNDEIERELRKAMELMNISPAED</sequence>
<evidence type="ECO:0000313" key="4">
    <source>
        <dbReference type="EMBL" id="WVZ57746.1"/>
    </source>
</evidence>
<dbReference type="InterPro" id="IPR036770">
    <property type="entry name" value="Ankyrin_rpt-contain_sf"/>
</dbReference>
<dbReference type="SMART" id="SM00248">
    <property type="entry name" value="ANK"/>
    <property type="match status" value="5"/>
</dbReference>
<dbReference type="InterPro" id="IPR011990">
    <property type="entry name" value="TPR-like_helical_dom_sf"/>
</dbReference>
<dbReference type="PANTHER" id="PTHR46224:SF10">
    <property type="entry name" value="OS01G0189100 PROTEIN"/>
    <property type="match status" value="1"/>
</dbReference>
<feature type="compositionally biased region" description="Low complexity" evidence="3">
    <location>
        <begin position="21"/>
        <end position="35"/>
    </location>
</feature>
<dbReference type="PROSITE" id="PS50297">
    <property type="entry name" value="ANK_REP_REGION"/>
    <property type="match status" value="3"/>
</dbReference>
<name>A0AAQ3WD22_PASNO</name>
<dbReference type="Gene3D" id="1.25.40.20">
    <property type="entry name" value="Ankyrin repeat-containing domain"/>
    <property type="match status" value="1"/>
</dbReference>
<dbReference type="SMART" id="SM00028">
    <property type="entry name" value="TPR"/>
    <property type="match status" value="2"/>
</dbReference>
<reference evidence="4 5" key="1">
    <citation type="submission" date="2024-02" db="EMBL/GenBank/DDBJ databases">
        <title>High-quality chromosome-scale genome assembly of Pensacola bahiagrass (Paspalum notatum Flugge var. saurae).</title>
        <authorList>
            <person name="Vega J.M."/>
            <person name="Podio M."/>
            <person name="Orjuela J."/>
            <person name="Siena L.A."/>
            <person name="Pessino S.C."/>
            <person name="Combes M.C."/>
            <person name="Mariac C."/>
            <person name="Albertini E."/>
            <person name="Pupilli F."/>
            <person name="Ortiz J.P.A."/>
            <person name="Leblanc O."/>
        </authorList>
    </citation>
    <scope>NUCLEOTIDE SEQUENCE [LARGE SCALE GENOMIC DNA]</scope>
    <source>
        <strain evidence="4">R1</strain>
        <tissue evidence="4">Leaf</tissue>
    </source>
</reference>
<feature type="repeat" description="TPR" evidence="2">
    <location>
        <begin position="631"/>
        <end position="664"/>
    </location>
</feature>
<dbReference type="EMBL" id="CP144746">
    <property type="protein sequence ID" value="WVZ57746.1"/>
    <property type="molecule type" value="Genomic_DNA"/>
</dbReference>
<feature type="compositionally biased region" description="Polar residues" evidence="3">
    <location>
        <begin position="53"/>
        <end position="63"/>
    </location>
</feature>
<evidence type="ECO:0000256" key="3">
    <source>
        <dbReference type="SAM" id="MobiDB-lite"/>
    </source>
</evidence>
<gene>
    <name evidence="4" type="ORF">U9M48_008092</name>
</gene>
<dbReference type="Proteomes" id="UP001341281">
    <property type="component" value="Chromosome 02"/>
</dbReference>
<organism evidence="4 5">
    <name type="scientific">Paspalum notatum var. saurae</name>
    <dbReference type="NCBI Taxonomy" id="547442"/>
    <lineage>
        <taxon>Eukaryota</taxon>
        <taxon>Viridiplantae</taxon>
        <taxon>Streptophyta</taxon>
        <taxon>Embryophyta</taxon>
        <taxon>Tracheophyta</taxon>
        <taxon>Spermatophyta</taxon>
        <taxon>Magnoliopsida</taxon>
        <taxon>Liliopsida</taxon>
        <taxon>Poales</taxon>
        <taxon>Poaceae</taxon>
        <taxon>PACMAD clade</taxon>
        <taxon>Panicoideae</taxon>
        <taxon>Andropogonodae</taxon>
        <taxon>Paspaleae</taxon>
        <taxon>Paspalinae</taxon>
        <taxon>Paspalum</taxon>
    </lineage>
</organism>
<accession>A0AAQ3WD22</accession>
<evidence type="ECO:0000256" key="2">
    <source>
        <dbReference type="PROSITE-ProRule" id="PRU00339"/>
    </source>
</evidence>
<proteinExistence type="predicted"/>
<dbReference type="InterPro" id="IPR051616">
    <property type="entry name" value="Cul2-RING_E3_ligase_SR"/>
</dbReference>
<dbReference type="InterPro" id="IPR019734">
    <property type="entry name" value="TPR_rpt"/>
</dbReference>
<dbReference type="PROSITE" id="PS50005">
    <property type="entry name" value="TPR"/>
    <property type="match status" value="1"/>
</dbReference>
<dbReference type="PANTHER" id="PTHR46224">
    <property type="entry name" value="ANKYRIN REPEAT FAMILY PROTEIN"/>
    <property type="match status" value="1"/>
</dbReference>
<dbReference type="InterPro" id="IPR002110">
    <property type="entry name" value="Ankyrin_rpt"/>
</dbReference>
<dbReference type="SUPFAM" id="SSF48403">
    <property type="entry name" value="Ankyrin repeat"/>
    <property type="match status" value="1"/>
</dbReference>
<feature type="repeat" description="ANK" evidence="1">
    <location>
        <begin position="370"/>
        <end position="402"/>
    </location>
</feature>
<keyword evidence="1" id="KW-0040">ANK repeat</keyword>
<evidence type="ECO:0000256" key="1">
    <source>
        <dbReference type="PROSITE-ProRule" id="PRU00023"/>
    </source>
</evidence>
<dbReference type="SUPFAM" id="SSF48452">
    <property type="entry name" value="TPR-like"/>
    <property type="match status" value="1"/>
</dbReference>
<feature type="repeat" description="ANK" evidence="1">
    <location>
        <begin position="403"/>
        <end position="435"/>
    </location>
</feature>
<dbReference type="PROSITE" id="PS50088">
    <property type="entry name" value="ANK_REPEAT"/>
    <property type="match status" value="3"/>
</dbReference>
<protein>
    <submittedName>
        <fullName evidence="4">Uncharacterized protein</fullName>
    </submittedName>
</protein>